<dbReference type="PANTHER" id="PTHR11257:SF12">
    <property type="entry name" value="EJACULATORY BULB-SPECIFIC PROTEIN 3-RELATED"/>
    <property type="match status" value="1"/>
</dbReference>
<evidence type="ECO:0000313" key="2">
    <source>
        <dbReference type="EMBL" id="AGZ04911.1"/>
    </source>
</evidence>
<reference evidence="2" key="1">
    <citation type="submission" date="2013-01" db="EMBL/GenBank/DDBJ databases">
        <title>Comparative analysis of odorant-binding protein and chemosensory protein genes in three rice planthoppers, Nilaparvata lugens (Stal), Laodelphax striatellus (Fallen) and Sogatella furcifera (Horvath).</title>
        <authorList>
            <person name="Zhou W."/>
            <person name="Qian P."/>
            <person name="Zhou X."/>
            <person name="Zhu Z."/>
        </authorList>
    </citation>
    <scope>NUCLEOTIDE SEQUENCE</scope>
</reference>
<dbReference type="PANTHER" id="PTHR11257">
    <property type="entry name" value="CHEMOSENSORY PROTEIN-RELATED"/>
    <property type="match status" value="1"/>
</dbReference>
<dbReference type="InterPro" id="IPR005055">
    <property type="entry name" value="A10/PebIII"/>
</dbReference>
<name>A0A096W1H9_SOGFU</name>
<dbReference type="EMBL" id="KC516736">
    <property type="protein sequence ID" value="AGZ04911.1"/>
    <property type="molecule type" value="mRNA"/>
</dbReference>
<proteinExistence type="evidence at transcript level"/>
<accession>A0A096W1H9</accession>
<dbReference type="AlphaFoldDB" id="A0A096W1H9"/>
<protein>
    <submittedName>
        <fullName evidence="2">Chemosensory protein 1</fullName>
    </submittedName>
</protein>
<feature type="chain" id="PRO_5001926598" evidence="1">
    <location>
        <begin position="21"/>
        <end position="131"/>
    </location>
</feature>
<organism evidence="2">
    <name type="scientific">Sogatella furcifera</name>
    <name type="common">White-backed planthopper</name>
    <dbReference type="NCBI Taxonomy" id="113103"/>
    <lineage>
        <taxon>Eukaryota</taxon>
        <taxon>Metazoa</taxon>
        <taxon>Ecdysozoa</taxon>
        <taxon>Arthropoda</taxon>
        <taxon>Hexapoda</taxon>
        <taxon>Insecta</taxon>
        <taxon>Pterygota</taxon>
        <taxon>Neoptera</taxon>
        <taxon>Paraneoptera</taxon>
        <taxon>Hemiptera</taxon>
        <taxon>Auchenorrhyncha</taxon>
        <taxon>Fulgoroidea</taxon>
        <taxon>Delphacidae</taxon>
        <taxon>Delphacinae</taxon>
        <taxon>Sogatella</taxon>
    </lineage>
</organism>
<gene>
    <name evidence="2" type="primary">csp1</name>
</gene>
<keyword evidence="1" id="KW-0732">Signal</keyword>
<dbReference type="Gene3D" id="1.10.2080.10">
    <property type="entry name" value="Insect odorant-binding protein A10/Ejaculatory bulb-specific protein 3"/>
    <property type="match status" value="1"/>
</dbReference>
<dbReference type="InterPro" id="IPR036682">
    <property type="entry name" value="OS_D_A10/PebIII_sf"/>
</dbReference>
<dbReference type="SUPFAM" id="SSF100910">
    <property type="entry name" value="Chemosensory protein Csp2"/>
    <property type="match status" value="1"/>
</dbReference>
<feature type="signal peptide" evidence="1">
    <location>
        <begin position="1"/>
        <end position="20"/>
    </location>
</feature>
<dbReference type="Pfam" id="PF03392">
    <property type="entry name" value="OS-D"/>
    <property type="match status" value="1"/>
</dbReference>
<evidence type="ECO:0000256" key="1">
    <source>
        <dbReference type="SAM" id="SignalP"/>
    </source>
</evidence>
<sequence length="131" mass="14795">MFNLLTLVVCLSTIAVQIQAAPEEAQYTTKYDKINLDEILNNDRLFKSYFGCLMGGKCTPDGQTLRDILPDALETACSKCSDTQKAGTEKVFKFMIEKKPSEFADLEKKYDPNGKYRARYEADAEKFGIKV</sequence>